<dbReference type="AlphaFoldDB" id="A0A5B7G7Z2"/>
<name>A0A5B7G7Z2_PORTR</name>
<gene>
    <name evidence="1" type="ORF">E2C01_047628</name>
</gene>
<proteinExistence type="predicted"/>
<keyword evidence="2" id="KW-1185">Reference proteome</keyword>
<evidence type="ECO:0000313" key="1">
    <source>
        <dbReference type="EMBL" id="MPC53729.1"/>
    </source>
</evidence>
<protein>
    <submittedName>
        <fullName evidence="1">Uncharacterized protein</fullName>
    </submittedName>
</protein>
<reference evidence="1 2" key="1">
    <citation type="submission" date="2019-05" db="EMBL/GenBank/DDBJ databases">
        <title>Another draft genome of Portunus trituberculatus and its Hox gene families provides insights of decapod evolution.</title>
        <authorList>
            <person name="Jeong J.-H."/>
            <person name="Song I."/>
            <person name="Kim S."/>
            <person name="Choi T."/>
            <person name="Kim D."/>
            <person name="Ryu S."/>
            <person name="Kim W."/>
        </authorList>
    </citation>
    <scope>NUCLEOTIDE SEQUENCE [LARGE SCALE GENOMIC DNA]</scope>
    <source>
        <tissue evidence="1">Muscle</tissue>
    </source>
</reference>
<accession>A0A5B7G7Z2</accession>
<comment type="caution">
    <text evidence="1">The sequence shown here is derived from an EMBL/GenBank/DDBJ whole genome shotgun (WGS) entry which is preliminary data.</text>
</comment>
<dbReference type="Proteomes" id="UP000324222">
    <property type="component" value="Unassembled WGS sequence"/>
</dbReference>
<sequence length="64" mass="6916">MAVPSKFLLPAPPPCTLRPAPIVLSCRYSSAAHLLSPTSPHWPLLSTHGVSLVWRGPQKPLTVH</sequence>
<evidence type="ECO:0000313" key="2">
    <source>
        <dbReference type="Proteomes" id="UP000324222"/>
    </source>
</evidence>
<organism evidence="1 2">
    <name type="scientific">Portunus trituberculatus</name>
    <name type="common">Swimming crab</name>
    <name type="synonym">Neptunus trituberculatus</name>
    <dbReference type="NCBI Taxonomy" id="210409"/>
    <lineage>
        <taxon>Eukaryota</taxon>
        <taxon>Metazoa</taxon>
        <taxon>Ecdysozoa</taxon>
        <taxon>Arthropoda</taxon>
        <taxon>Crustacea</taxon>
        <taxon>Multicrustacea</taxon>
        <taxon>Malacostraca</taxon>
        <taxon>Eumalacostraca</taxon>
        <taxon>Eucarida</taxon>
        <taxon>Decapoda</taxon>
        <taxon>Pleocyemata</taxon>
        <taxon>Brachyura</taxon>
        <taxon>Eubrachyura</taxon>
        <taxon>Portunoidea</taxon>
        <taxon>Portunidae</taxon>
        <taxon>Portuninae</taxon>
        <taxon>Portunus</taxon>
    </lineage>
</organism>
<dbReference type="EMBL" id="VSRR010011841">
    <property type="protein sequence ID" value="MPC53729.1"/>
    <property type="molecule type" value="Genomic_DNA"/>
</dbReference>